<organism evidence="5 6">
    <name type="scientific">Halorubrum distributum JCM 13561</name>
    <dbReference type="NCBI Taxonomy" id="1227483"/>
    <lineage>
        <taxon>Archaea</taxon>
        <taxon>Methanobacteriati</taxon>
        <taxon>Methanobacteriota</taxon>
        <taxon>Stenosarchaea group</taxon>
        <taxon>Halobacteria</taxon>
        <taxon>Halobacteriales</taxon>
        <taxon>Haloferacaceae</taxon>
        <taxon>Halorubrum</taxon>
        <taxon>Halorubrum distributum group</taxon>
    </lineage>
</organism>
<dbReference type="SUPFAM" id="SSF56349">
    <property type="entry name" value="DNA breaking-rejoining enzymes"/>
    <property type="match status" value="1"/>
</dbReference>
<dbReference type="GO" id="GO:0006310">
    <property type="term" value="P:DNA recombination"/>
    <property type="evidence" value="ECO:0007669"/>
    <property type="project" value="UniProtKB-KW"/>
</dbReference>
<dbReference type="PROSITE" id="PS51898">
    <property type="entry name" value="TYR_RECOMBINASE"/>
    <property type="match status" value="1"/>
</dbReference>
<evidence type="ECO:0000256" key="2">
    <source>
        <dbReference type="ARBA" id="ARBA00023125"/>
    </source>
</evidence>
<evidence type="ECO:0000259" key="4">
    <source>
        <dbReference type="PROSITE" id="PS51898"/>
    </source>
</evidence>
<proteinExistence type="predicted"/>
<dbReference type="EMBL" id="AOJF01000044">
    <property type="protein sequence ID" value="EMA59396.1"/>
    <property type="molecule type" value="Genomic_DNA"/>
</dbReference>
<name>M0NNN4_9EURY</name>
<accession>M0NNN4</accession>
<dbReference type="AlphaFoldDB" id="M0NNN4"/>
<keyword evidence="1" id="KW-0229">DNA integration</keyword>
<dbReference type="InterPro" id="IPR011010">
    <property type="entry name" value="DNA_brk_join_enz"/>
</dbReference>
<dbReference type="CDD" id="cd00397">
    <property type="entry name" value="DNA_BRE_C"/>
    <property type="match status" value="1"/>
</dbReference>
<dbReference type="Proteomes" id="UP000011581">
    <property type="component" value="Unassembled WGS sequence"/>
</dbReference>
<feature type="domain" description="Tyr recombinase" evidence="4">
    <location>
        <begin position="92"/>
        <end position="259"/>
    </location>
</feature>
<dbReference type="InterPro" id="IPR050090">
    <property type="entry name" value="Tyrosine_recombinase_XerCD"/>
</dbReference>
<evidence type="ECO:0000256" key="3">
    <source>
        <dbReference type="ARBA" id="ARBA00023172"/>
    </source>
</evidence>
<dbReference type="PANTHER" id="PTHR30349:SF41">
    <property type="entry name" value="INTEGRASE_RECOMBINASE PROTEIN MJ0367-RELATED"/>
    <property type="match status" value="1"/>
</dbReference>
<keyword evidence="2" id="KW-0238">DNA-binding</keyword>
<dbReference type="InterPro" id="IPR013762">
    <property type="entry name" value="Integrase-like_cat_sf"/>
</dbReference>
<dbReference type="GO" id="GO:0015074">
    <property type="term" value="P:DNA integration"/>
    <property type="evidence" value="ECO:0007669"/>
    <property type="project" value="UniProtKB-KW"/>
</dbReference>
<evidence type="ECO:0000313" key="5">
    <source>
        <dbReference type="EMBL" id="EMA59396.1"/>
    </source>
</evidence>
<dbReference type="Pfam" id="PF00589">
    <property type="entry name" value="Phage_integrase"/>
    <property type="match status" value="1"/>
</dbReference>
<protein>
    <submittedName>
        <fullName evidence="5">Integrase/recombinase</fullName>
    </submittedName>
</protein>
<evidence type="ECO:0000313" key="6">
    <source>
        <dbReference type="Proteomes" id="UP000011581"/>
    </source>
</evidence>
<keyword evidence="3" id="KW-0233">DNA recombination</keyword>
<dbReference type="GO" id="GO:0003677">
    <property type="term" value="F:DNA binding"/>
    <property type="evidence" value="ECO:0007669"/>
    <property type="project" value="UniProtKB-KW"/>
</dbReference>
<sequence>MLVKIAYKNEVLARIIPYVAEIVPICYIGRLLDHVGKPPSRITQDEIAAQLDTEDDVSDATRLNIIGALRMFFRDFLNGDVADAFEMASKSANPTVPSNDDLQTFYEALENPKYKAAFLFAATSGLRSSELCQLTMDDIDEDKRMIVPDKDSKTKQTWVTFYNDEAAEAFEAFKPERESGDDRVFQTTKQPLNRKFRHVSEEVGVKVTVQKLRRWFATEMSRCGVDAKYIDAFCGRTKSSVLEKHYLDYSPERLREIYDEAGLTVSE</sequence>
<reference evidence="5 6" key="1">
    <citation type="journal article" date="2014" name="PLoS Genet.">
        <title>Phylogenetically driven sequencing of extremely halophilic archaea reveals strategies for static and dynamic osmo-response.</title>
        <authorList>
            <person name="Becker E.A."/>
            <person name="Seitzer P.M."/>
            <person name="Tritt A."/>
            <person name="Larsen D."/>
            <person name="Krusor M."/>
            <person name="Yao A.I."/>
            <person name="Wu D."/>
            <person name="Madern D."/>
            <person name="Eisen J.A."/>
            <person name="Darling A.E."/>
            <person name="Facciotti M.T."/>
        </authorList>
    </citation>
    <scope>NUCLEOTIDE SEQUENCE [LARGE SCALE GENOMIC DNA]</scope>
    <source>
        <strain evidence="5 6">JCM 13561</strain>
    </source>
</reference>
<gene>
    <name evidence="5" type="ORF">C470_10982</name>
</gene>
<comment type="caution">
    <text evidence="5">The sequence shown here is derived from an EMBL/GenBank/DDBJ whole genome shotgun (WGS) entry which is preliminary data.</text>
</comment>
<dbReference type="InterPro" id="IPR002104">
    <property type="entry name" value="Integrase_catalytic"/>
</dbReference>
<dbReference type="Gene3D" id="1.10.443.10">
    <property type="entry name" value="Intergrase catalytic core"/>
    <property type="match status" value="1"/>
</dbReference>
<evidence type="ECO:0000256" key="1">
    <source>
        <dbReference type="ARBA" id="ARBA00022908"/>
    </source>
</evidence>
<dbReference type="PATRIC" id="fig|1227483.3.peg.2179"/>
<dbReference type="PANTHER" id="PTHR30349">
    <property type="entry name" value="PHAGE INTEGRASE-RELATED"/>
    <property type="match status" value="1"/>
</dbReference>